<proteinExistence type="predicted"/>
<protein>
    <submittedName>
        <fullName evidence="2">Uncharacterized protein</fullName>
    </submittedName>
</protein>
<evidence type="ECO:0000313" key="2">
    <source>
        <dbReference type="EMBL" id="GJE87978.1"/>
    </source>
</evidence>
<comment type="caution">
    <text evidence="2">The sequence shown here is derived from an EMBL/GenBank/DDBJ whole genome shotgun (WGS) entry which is preliminary data.</text>
</comment>
<dbReference type="EMBL" id="BPQB01000008">
    <property type="protein sequence ID" value="GJE87978.1"/>
    <property type="molecule type" value="Genomic_DNA"/>
</dbReference>
<dbReference type="Proteomes" id="UP000703269">
    <property type="component" value="Unassembled WGS sequence"/>
</dbReference>
<gene>
    <name evidence="2" type="ORF">PsYK624_040610</name>
</gene>
<feature type="region of interest" description="Disordered" evidence="1">
    <location>
        <begin position="45"/>
        <end position="73"/>
    </location>
</feature>
<accession>A0A9P3G2S1</accession>
<name>A0A9P3G2S1_9APHY</name>
<evidence type="ECO:0000256" key="1">
    <source>
        <dbReference type="SAM" id="MobiDB-lite"/>
    </source>
</evidence>
<dbReference type="AlphaFoldDB" id="A0A9P3G2S1"/>
<evidence type="ECO:0000313" key="3">
    <source>
        <dbReference type="Proteomes" id="UP000703269"/>
    </source>
</evidence>
<organism evidence="2 3">
    <name type="scientific">Phanerochaete sordida</name>
    <dbReference type="NCBI Taxonomy" id="48140"/>
    <lineage>
        <taxon>Eukaryota</taxon>
        <taxon>Fungi</taxon>
        <taxon>Dikarya</taxon>
        <taxon>Basidiomycota</taxon>
        <taxon>Agaricomycotina</taxon>
        <taxon>Agaricomycetes</taxon>
        <taxon>Polyporales</taxon>
        <taxon>Phanerochaetaceae</taxon>
        <taxon>Phanerochaete</taxon>
    </lineage>
</organism>
<reference evidence="2 3" key="1">
    <citation type="submission" date="2021-08" db="EMBL/GenBank/DDBJ databases">
        <title>Draft Genome Sequence of Phanerochaete sordida strain YK-624.</title>
        <authorList>
            <person name="Mori T."/>
            <person name="Dohra H."/>
            <person name="Suzuki T."/>
            <person name="Kawagishi H."/>
            <person name="Hirai H."/>
        </authorList>
    </citation>
    <scope>NUCLEOTIDE SEQUENCE [LARGE SCALE GENOMIC DNA]</scope>
    <source>
        <strain evidence="2 3">YK-624</strain>
    </source>
</reference>
<sequence length="73" mass="8063">MIRLPCPQTSSICHLCWPPGPLIRALERAPTARRVDKLGRTSWTTSVAGLPEGQGSRDWPHLPLTFTTTSHDS</sequence>
<keyword evidence="3" id="KW-1185">Reference proteome</keyword>